<reference evidence="7" key="1">
    <citation type="submission" date="2016-02" db="EMBL/GenBank/DDBJ databases">
        <title>WGS assembly of Manihot esculenta.</title>
        <authorList>
            <person name="Bredeson J.V."/>
            <person name="Prochnik S.E."/>
            <person name="Lyons J.B."/>
            <person name="Schmutz J."/>
            <person name="Grimwood J."/>
            <person name="Vrebalov J."/>
            <person name="Bart R.S."/>
            <person name="Amuge T."/>
            <person name="Ferguson M.E."/>
            <person name="Green R."/>
            <person name="Putnam N."/>
            <person name="Stites J."/>
            <person name="Rounsley S."/>
            <person name="Rokhsar D.S."/>
        </authorList>
    </citation>
    <scope>NUCLEOTIDE SEQUENCE [LARGE SCALE GENOMIC DNA]</scope>
    <source>
        <tissue evidence="7">Leaf</tissue>
    </source>
</reference>
<dbReference type="PANTHER" id="PTHR32191">
    <property type="entry name" value="TETRASPANIN-8-RELATED"/>
    <property type="match status" value="1"/>
</dbReference>
<evidence type="ECO:0000256" key="4">
    <source>
        <dbReference type="ARBA" id="ARBA00022989"/>
    </source>
</evidence>
<evidence type="ECO:0000313" key="7">
    <source>
        <dbReference type="EMBL" id="OAY59317.1"/>
    </source>
</evidence>
<feature type="transmembrane region" description="Helical" evidence="6">
    <location>
        <begin position="46"/>
        <end position="66"/>
    </location>
</feature>
<dbReference type="InterPro" id="IPR018499">
    <property type="entry name" value="Tetraspanin/Peripherin"/>
</dbReference>
<dbReference type="STRING" id="3983.A0A2C9WGZ9"/>
<dbReference type="PROSITE" id="PS51257">
    <property type="entry name" value="PROKAR_LIPOPROTEIN"/>
    <property type="match status" value="1"/>
</dbReference>
<dbReference type="Pfam" id="PF00335">
    <property type="entry name" value="Tetraspanin"/>
    <property type="match status" value="1"/>
</dbReference>
<dbReference type="EMBL" id="CM004387">
    <property type="protein sequence ID" value="OAY59317.1"/>
    <property type="molecule type" value="Genomic_DNA"/>
</dbReference>
<protein>
    <recommendedName>
        <fullName evidence="8">Tetraspanin</fullName>
    </recommendedName>
</protein>
<keyword evidence="4 6" id="KW-1133">Transmembrane helix</keyword>
<evidence type="ECO:0000256" key="3">
    <source>
        <dbReference type="ARBA" id="ARBA00022692"/>
    </source>
</evidence>
<comment type="subcellular location">
    <subcellularLocation>
        <location evidence="1">Membrane</location>
        <topology evidence="1">Multi-pass membrane protein</topology>
    </subcellularLocation>
</comment>
<sequence>MARLSSTLFLLFNLMALASGCFGVGSYLYFQIHRVTDCQNVVQKPLMVMGIILIVMSFLGLVGAIFKLTCLLWIYSVVALLVLAGLTAFALFVYTVEDTSGSGGLAGLGFKKHNAGGDYTQWLQNMVIDGKHWNGIRTCLIDHEICKRLENTVQNSQDFYLKKLSPVQSGCCRPPIYCGFEYKNATFWVTPKSGKVSNERDCNLWSNKQEKLCYNCNTCKAAVIKKSRNTWKIFAILDSIDIAILLIAYALSCCTRNHIVSDTKYNRTLTQTYRAGRIIRKLKSNGKKSSPVM</sequence>
<dbReference type="GO" id="GO:0005886">
    <property type="term" value="C:plasma membrane"/>
    <property type="evidence" value="ECO:0000318"/>
    <property type="project" value="GO_Central"/>
</dbReference>
<dbReference type="InterPro" id="IPR044991">
    <property type="entry name" value="TET_plant"/>
</dbReference>
<keyword evidence="3 6" id="KW-0812">Transmembrane</keyword>
<name>A0A2C9WGZ9_MANES</name>
<evidence type="ECO:0000256" key="1">
    <source>
        <dbReference type="ARBA" id="ARBA00004141"/>
    </source>
</evidence>
<gene>
    <name evidence="7" type="ORF">MANES_01G023100</name>
</gene>
<keyword evidence="5 6" id="KW-0472">Membrane</keyword>
<organism evidence="7">
    <name type="scientific">Manihot esculenta</name>
    <name type="common">Cassava</name>
    <name type="synonym">Jatropha manihot</name>
    <dbReference type="NCBI Taxonomy" id="3983"/>
    <lineage>
        <taxon>Eukaryota</taxon>
        <taxon>Viridiplantae</taxon>
        <taxon>Streptophyta</taxon>
        <taxon>Embryophyta</taxon>
        <taxon>Tracheophyta</taxon>
        <taxon>Spermatophyta</taxon>
        <taxon>Magnoliopsida</taxon>
        <taxon>eudicotyledons</taxon>
        <taxon>Gunneridae</taxon>
        <taxon>Pentapetalae</taxon>
        <taxon>rosids</taxon>
        <taxon>fabids</taxon>
        <taxon>Malpighiales</taxon>
        <taxon>Euphorbiaceae</taxon>
        <taxon>Crotonoideae</taxon>
        <taxon>Manihoteae</taxon>
        <taxon>Manihot</taxon>
    </lineage>
</organism>
<accession>A0A2C9WGZ9</accession>
<proteinExistence type="inferred from homology"/>
<evidence type="ECO:0000256" key="6">
    <source>
        <dbReference type="SAM" id="Phobius"/>
    </source>
</evidence>
<evidence type="ECO:0000256" key="5">
    <source>
        <dbReference type="ARBA" id="ARBA00023136"/>
    </source>
</evidence>
<comment type="similarity">
    <text evidence="2">Belongs to the tetraspanin (TM4SF) family.</text>
</comment>
<evidence type="ECO:0000256" key="2">
    <source>
        <dbReference type="ARBA" id="ARBA00006840"/>
    </source>
</evidence>
<feature type="transmembrane region" description="Helical" evidence="6">
    <location>
        <begin position="6"/>
        <end position="30"/>
    </location>
</feature>
<dbReference type="AlphaFoldDB" id="A0A2C9WGZ9"/>
<dbReference type="GO" id="GO:0009734">
    <property type="term" value="P:auxin-activated signaling pathway"/>
    <property type="evidence" value="ECO:0007669"/>
    <property type="project" value="InterPro"/>
</dbReference>
<dbReference type="GO" id="GO:0009506">
    <property type="term" value="C:plasmodesma"/>
    <property type="evidence" value="ECO:0000318"/>
    <property type="project" value="GO_Central"/>
</dbReference>
<feature type="transmembrane region" description="Helical" evidence="6">
    <location>
        <begin position="72"/>
        <end position="94"/>
    </location>
</feature>
<evidence type="ECO:0008006" key="8">
    <source>
        <dbReference type="Google" id="ProtNLM"/>
    </source>
</evidence>